<feature type="transmembrane region" description="Helical" evidence="1">
    <location>
        <begin position="111"/>
        <end position="132"/>
    </location>
</feature>
<feature type="transmembrane region" description="Helical" evidence="1">
    <location>
        <begin position="5"/>
        <end position="25"/>
    </location>
</feature>
<sequence>MLNRLIMFLITFVVFMAIDLIWLGLIAKNLYKKYLGHLMKKDVNWAAAIIFYVIFIAGLIFFVIDPALEKESLSYALFAGGALGLLCYATYDLTNLATLKEWPVALTVIDLIWGTVLSGATAGISFGIIHYLL</sequence>
<feature type="transmembrane region" description="Helical" evidence="1">
    <location>
        <begin position="45"/>
        <end position="64"/>
    </location>
</feature>
<evidence type="ECO:0000313" key="3">
    <source>
        <dbReference type="Proteomes" id="UP000449710"/>
    </source>
</evidence>
<keyword evidence="1" id="KW-0812">Transmembrane</keyword>
<keyword evidence="1" id="KW-1133">Transmembrane helix</keyword>
<reference evidence="2 3" key="1">
    <citation type="submission" date="2019-04" db="EMBL/GenBank/DDBJ databases">
        <title>Isachenkonia alkalipeptolytica gen. nov. sp. nov. a new anaerobic, alkiliphilic organothrophic bacterium capable to reduce synthesized ferrihydrite isolated from a soda lake.</title>
        <authorList>
            <person name="Toshchakov S.V."/>
            <person name="Zavarzina D.G."/>
            <person name="Zhilina T.N."/>
            <person name="Kostrikina N.A."/>
            <person name="Kublanov I.V."/>
        </authorList>
    </citation>
    <scope>NUCLEOTIDE SEQUENCE [LARGE SCALE GENOMIC DNA]</scope>
    <source>
        <strain evidence="2 3">Z-1701</strain>
    </source>
</reference>
<organism evidence="2 3">
    <name type="scientific">Isachenkonia alkalipeptolytica</name>
    <dbReference type="NCBI Taxonomy" id="2565777"/>
    <lineage>
        <taxon>Bacteria</taxon>
        <taxon>Bacillati</taxon>
        <taxon>Bacillota</taxon>
        <taxon>Clostridia</taxon>
        <taxon>Eubacteriales</taxon>
        <taxon>Clostridiaceae</taxon>
        <taxon>Isachenkonia</taxon>
    </lineage>
</organism>
<dbReference type="InterPro" id="IPR018687">
    <property type="entry name" value="DUF2177_membr"/>
</dbReference>
<name>A0AA43XN55_9CLOT</name>
<evidence type="ECO:0000313" key="2">
    <source>
        <dbReference type="EMBL" id="NBG89466.1"/>
    </source>
</evidence>
<dbReference type="RefSeq" id="WP_160723170.1">
    <property type="nucleotide sequence ID" value="NZ_SUMG01000026.1"/>
</dbReference>
<evidence type="ECO:0000256" key="1">
    <source>
        <dbReference type="SAM" id="Phobius"/>
    </source>
</evidence>
<accession>A0AA43XN55</accession>
<dbReference type="AlphaFoldDB" id="A0AA43XN55"/>
<dbReference type="EMBL" id="SUMG01000026">
    <property type="protein sequence ID" value="NBG89466.1"/>
    <property type="molecule type" value="Genomic_DNA"/>
</dbReference>
<gene>
    <name evidence="2" type="ORF">ISALK_13305</name>
</gene>
<keyword evidence="3" id="KW-1185">Reference proteome</keyword>
<dbReference type="Proteomes" id="UP000449710">
    <property type="component" value="Unassembled WGS sequence"/>
</dbReference>
<comment type="caution">
    <text evidence="2">The sequence shown here is derived from an EMBL/GenBank/DDBJ whole genome shotgun (WGS) entry which is preliminary data.</text>
</comment>
<protein>
    <submittedName>
        <fullName evidence="2">DUF2177 family protein</fullName>
    </submittedName>
</protein>
<feature type="transmembrane region" description="Helical" evidence="1">
    <location>
        <begin position="73"/>
        <end position="91"/>
    </location>
</feature>
<dbReference type="Pfam" id="PF09945">
    <property type="entry name" value="DUF2177"/>
    <property type="match status" value="1"/>
</dbReference>
<keyword evidence="1" id="KW-0472">Membrane</keyword>
<proteinExistence type="predicted"/>